<dbReference type="Pfam" id="PF00111">
    <property type="entry name" value="Fer2"/>
    <property type="match status" value="1"/>
</dbReference>
<dbReference type="PROSITE" id="PS00197">
    <property type="entry name" value="2FE2S_FER_1"/>
    <property type="match status" value="1"/>
</dbReference>
<dbReference type="RefSeq" id="WP_123150392.1">
    <property type="nucleotide sequence ID" value="NZ_FUIG01000044.1"/>
</dbReference>
<dbReference type="Gene3D" id="3.10.20.30">
    <property type="match status" value="1"/>
</dbReference>
<dbReference type="InterPro" id="IPR008333">
    <property type="entry name" value="Cbr1-like_FAD-bd_dom"/>
</dbReference>
<reference evidence="4" key="1">
    <citation type="submission" date="2016-12" db="EMBL/GenBank/DDBJ databases">
        <authorList>
            <person name="Brunel B."/>
        </authorList>
    </citation>
    <scope>NUCLEOTIDE SEQUENCE [LARGE SCALE GENOMIC DNA]</scope>
</reference>
<dbReference type="InterPro" id="IPR012675">
    <property type="entry name" value="Beta-grasp_dom_sf"/>
</dbReference>
<dbReference type="Proteomes" id="UP000245698">
    <property type="component" value="Unassembled WGS sequence"/>
</dbReference>
<name>A0A2P9ARC8_9HYPH</name>
<dbReference type="PANTHER" id="PTHR47354:SF5">
    <property type="entry name" value="PROTEIN RFBI"/>
    <property type="match status" value="1"/>
</dbReference>
<dbReference type="Gene3D" id="3.40.50.80">
    <property type="entry name" value="Nucleotide-binding domain of ferredoxin-NADP reductase (FNR) module"/>
    <property type="match status" value="1"/>
</dbReference>
<dbReference type="SUPFAM" id="SSF54292">
    <property type="entry name" value="2Fe-2S ferredoxin-like"/>
    <property type="match status" value="1"/>
</dbReference>
<dbReference type="InterPro" id="IPR036010">
    <property type="entry name" value="2Fe-2S_ferredoxin-like_sf"/>
</dbReference>
<dbReference type="AlphaFoldDB" id="A0A2P9ARC8"/>
<dbReference type="InterPro" id="IPR017938">
    <property type="entry name" value="Riboflavin_synthase-like_b-brl"/>
</dbReference>
<dbReference type="PANTHER" id="PTHR47354">
    <property type="entry name" value="NADH OXIDOREDUCTASE HCR"/>
    <property type="match status" value="1"/>
</dbReference>
<keyword evidence="4" id="KW-1185">Reference proteome</keyword>
<dbReference type="InterPro" id="IPR006058">
    <property type="entry name" value="2Fe2S_fd_BS"/>
</dbReference>
<dbReference type="Pfam" id="PF00970">
    <property type="entry name" value="FAD_binding_6"/>
    <property type="match status" value="1"/>
</dbReference>
<evidence type="ECO:0000313" key="4">
    <source>
        <dbReference type="Proteomes" id="UP000245698"/>
    </source>
</evidence>
<feature type="domain" description="FAD-binding FR-type" evidence="2">
    <location>
        <begin position="100"/>
        <end position="199"/>
    </location>
</feature>
<dbReference type="InterPro" id="IPR001433">
    <property type="entry name" value="OxRdtase_FAD/NAD-bd"/>
</dbReference>
<dbReference type="PRINTS" id="PR00410">
    <property type="entry name" value="PHEHYDRXLASE"/>
</dbReference>
<dbReference type="EMBL" id="FUIG01000044">
    <property type="protein sequence ID" value="SJM33715.1"/>
    <property type="molecule type" value="Genomic_DNA"/>
</dbReference>
<feature type="domain" description="2Fe-2S ferredoxin-type" evidence="1">
    <location>
        <begin position="2"/>
        <end position="92"/>
    </location>
</feature>
<dbReference type="GO" id="GO:0016491">
    <property type="term" value="F:oxidoreductase activity"/>
    <property type="evidence" value="ECO:0007669"/>
    <property type="project" value="InterPro"/>
</dbReference>
<evidence type="ECO:0000313" key="3">
    <source>
        <dbReference type="EMBL" id="SJM33715.1"/>
    </source>
</evidence>
<dbReference type="PROSITE" id="PS51384">
    <property type="entry name" value="FAD_FR"/>
    <property type="match status" value="1"/>
</dbReference>
<dbReference type="SUPFAM" id="SSF52343">
    <property type="entry name" value="Ferredoxin reductase-like, C-terminal NADP-linked domain"/>
    <property type="match status" value="1"/>
</dbReference>
<protein>
    <submittedName>
        <fullName evidence="3">Oxidoreductase</fullName>
    </submittedName>
</protein>
<evidence type="ECO:0000259" key="2">
    <source>
        <dbReference type="PROSITE" id="PS51384"/>
    </source>
</evidence>
<proteinExistence type="predicted"/>
<dbReference type="Gene3D" id="2.40.30.10">
    <property type="entry name" value="Translation factors"/>
    <property type="match status" value="1"/>
</dbReference>
<dbReference type="PROSITE" id="PS51085">
    <property type="entry name" value="2FE2S_FER_2"/>
    <property type="match status" value="1"/>
</dbReference>
<dbReference type="InterPro" id="IPR050415">
    <property type="entry name" value="MRET"/>
</dbReference>
<organism evidence="3 4">
    <name type="scientific">Mesorhizobium delmotii</name>
    <dbReference type="NCBI Taxonomy" id="1631247"/>
    <lineage>
        <taxon>Bacteria</taxon>
        <taxon>Pseudomonadati</taxon>
        <taxon>Pseudomonadota</taxon>
        <taxon>Alphaproteobacteria</taxon>
        <taxon>Hyphomicrobiales</taxon>
        <taxon>Phyllobacteriaceae</taxon>
        <taxon>Mesorhizobium</taxon>
    </lineage>
</organism>
<dbReference type="InterPro" id="IPR017927">
    <property type="entry name" value="FAD-bd_FR_type"/>
</dbReference>
<dbReference type="Pfam" id="PF00175">
    <property type="entry name" value="NAD_binding_1"/>
    <property type="match status" value="1"/>
</dbReference>
<gene>
    <name evidence="3" type="ORF">BQ8482_360116</name>
</gene>
<dbReference type="InterPro" id="IPR039261">
    <property type="entry name" value="FNR_nucleotide-bd"/>
</dbReference>
<evidence type="ECO:0000259" key="1">
    <source>
        <dbReference type="PROSITE" id="PS51085"/>
    </source>
</evidence>
<dbReference type="GO" id="GO:0051537">
    <property type="term" value="F:2 iron, 2 sulfur cluster binding"/>
    <property type="evidence" value="ECO:0007669"/>
    <property type="project" value="InterPro"/>
</dbReference>
<dbReference type="SUPFAM" id="SSF63380">
    <property type="entry name" value="Riboflavin synthase domain-like"/>
    <property type="match status" value="1"/>
</dbReference>
<dbReference type="CDD" id="cd00207">
    <property type="entry name" value="fer2"/>
    <property type="match status" value="1"/>
</dbReference>
<accession>A0A2P9ARC8</accession>
<dbReference type="CDD" id="cd06187">
    <property type="entry name" value="O2ase_reductase_like"/>
    <property type="match status" value="1"/>
</dbReference>
<sequence length="336" mass="35867">MPKVFIPQAGRSLEVNGGQTILLAALAAGIPYPHGCKSGRCGSCKSRLVTGEVDLLPHTPFALSPEERTDGLILACRAQPLTDATVAWLGGADEIADIPVCRFEGAIAEVEDATHDIKLIRVRLDDRAAFTFKAGQYARLFYPGAPSRDYSLASRPDEELVEFHVRRVPEGTASQRIWARAAIGDRVAIEGPLGSAFLRDKHSGPILGIAGGSGLAPVKAVAETALAKCMGQPIRIYFGARSERDLYLLDRFAALTERHSNLSFVPVLSEDSGSGFRPGYVSDAVAADLGDLDGWKAYLAGPPAMVDAAGPMLLEHGLRAADIHADVFFTPEHAIQ</sequence>
<dbReference type="InterPro" id="IPR001041">
    <property type="entry name" value="2Fe-2S_ferredoxin-type"/>
</dbReference>